<sequence length="263" mass="30849">MDTRKITVHNLDIASHKAYFESFVNQYITVDSHYLLKLKYEHTQHVLDNVKMILQYEEFSNIVSRGALLAALYHDIGRFPQFIKWRTFNDWESINHATLSVQLLKKYGFLEEEIKIIQKVCLSAMVLHNRKLLPKQLDNKIQLTATILRDADKLDILRVVSSHMDGTSQKKEVTLFLKDEPLKWNHKVMQDILEGRTPSYLDLIYLNDFKMVILSWIRELTFPITKRLFASSSSISVLLDTLPNCNTFQNIRNLFTKMIEESL</sequence>
<dbReference type="RefSeq" id="WP_011526338.1">
    <property type="nucleotide sequence ID" value="NC_008011.1"/>
</dbReference>
<dbReference type="InterPro" id="IPR006675">
    <property type="entry name" value="HDIG_dom"/>
</dbReference>
<protein>
    <recommendedName>
        <fullName evidence="1">HD domain-containing protein</fullName>
    </recommendedName>
</protein>
<accession>Q1MRR4</accession>
<dbReference type="KEGG" id="lip:LI0256"/>
<dbReference type="SUPFAM" id="SSF109604">
    <property type="entry name" value="HD-domain/PDEase-like"/>
    <property type="match status" value="1"/>
</dbReference>
<dbReference type="InterPro" id="IPR006674">
    <property type="entry name" value="HD_domain"/>
</dbReference>
<dbReference type="STRING" id="363253.LI0256"/>
<evidence type="ECO:0000313" key="2">
    <source>
        <dbReference type="EMBL" id="CAJ54312.1"/>
    </source>
</evidence>
<gene>
    <name evidence="2" type="ordered locus">LI0256</name>
</gene>
<reference evidence="2 3" key="1">
    <citation type="submission" date="2005-11" db="EMBL/GenBank/DDBJ databases">
        <title>The complete genome sequence of Lawsonia intracellularis: the causative agent of proliferative enteropathy.</title>
        <authorList>
            <person name="Kaur K."/>
            <person name="Zhang Q."/>
            <person name="Beckler D."/>
            <person name="Munir S."/>
            <person name="Li L."/>
            <person name="Kinsley K."/>
            <person name="Herron L."/>
            <person name="Peterson A."/>
            <person name="May B."/>
            <person name="Singh S."/>
            <person name="Gebhart C."/>
            <person name="Kapur V."/>
        </authorList>
    </citation>
    <scope>NUCLEOTIDE SEQUENCE [LARGE SCALE GENOMIC DNA]</scope>
    <source>
        <strain evidence="2 3">PHE/MN1-00</strain>
    </source>
</reference>
<dbReference type="InterPro" id="IPR003607">
    <property type="entry name" value="HD/PDEase_dom"/>
</dbReference>
<keyword evidence="3" id="KW-1185">Reference proteome</keyword>
<dbReference type="AlphaFoldDB" id="Q1MRR4"/>
<feature type="domain" description="HD" evidence="1">
    <location>
        <begin position="40"/>
        <end position="155"/>
    </location>
</feature>
<dbReference type="NCBIfam" id="TIGR00277">
    <property type="entry name" value="HDIG"/>
    <property type="match status" value="1"/>
</dbReference>
<dbReference type="Proteomes" id="UP000002430">
    <property type="component" value="Chromosome"/>
</dbReference>
<dbReference type="OrthoDB" id="9797344at2"/>
<dbReference type="Gene3D" id="1.10.3210.10">
    <property type="entry name" value="Hypothetical protein af1432"/>
    <property type="match status" value="1"/>
</dbReference>
<organism evidence="2 3">
    <name type="scientific">Lawsonia intracellularis (strain PHE/MN1-00)</name>
    <dbReference type="NCBI Taxonomy" id="363253"/>
    <lineage>
        <taxon>Bacteria</taxon>
        <taxon>Pseudomonadati</taxon>
        <taxon>Thermodesulfobacteriota</taxon>
        <taxon>Desulfovibrionia</taxon>
        <taxon>Desulfovibrionales</taxon>
        <taxon>Desulfovibrionaceae</taxon>
        <taxon>Lawsonia</taxon>
    </lineage>
</organism>
<proteinExistence type="predicted"/>
<evidence type="ECO:0000259" key="1">
    <source>
        <dbReference type="Pfam" id="PF01966"/>
    </source>
</evidence>
<dbReference type="eggNOG" id="COG1418">
    <property type="taxonomic scope" value="Bacteria"/>
</dbReference>
<dbReference type="Pfam" id="PF01966">
    <property type="entry name" value="HD"/>
    <property type="match status" value="1"/>
</dbReference>
<dbReference type="CDD" id="cd00077">
    <property type="entry name" value="HDc"/>
    <property type="match status" value="1"/>
</dbReference>
<evidence type="ECO:0000313" key="3">
    <source>
        <dbReference type="Proteomes" id="UP000002430"/>
    </source>
</evidence>
<dbReference type="EMBL" id="AM180252">
    <property type="protein sequence ID" value="CAJ54312.1"/>
    <property type="molecule type" value="Genomic_DNA"/>
</dbReference>
<name>Q1MRR4_LAWIP</name>
<dbReference type="HOGENOM" id="CLU_087303_0_0_7"/>